<protein>
    <submittedName>
        <fullName evidence="2">Por secretion system C-terminal sorting domain-containing protein</fullName>
    </submittedName>
</protein>
<dbReference type="AlphaFoldDB" id="A0A1N6G6L1"/>
<keyword evidence="3" id="KW-1185">Reference proteome</keyword>
<reference evidence="3" key="1">
    <citation type="submission" date="2016-11" db="EMBL/GenBank/DDBJ databases">
        <authorList>
            <person name="Varghese N."/>
            <person name="Submissions S."/>
        </authorList>
    </citation>
    <scope>NUCLEOTIDE SEQUENCE [LARGE SCALE GENOMIC DNA]</scope>
    <source>
        <strain evidence="3">DSM 27623</strain>
    </source>
</reference>
<dbReference type="Proteomes" id="UP000185207">
    <property type="component" value="Unassembled WGS sequence"/>
</dbReference>
<accession>A0A1N6G6L1</accession>
<keyword evidence="1" id="KW-0732">Signal</keyword>
<evidence type="ECO:0000313" key="3">
    <source>
        <dbReference type="Proteomes" id="UP000185207"/>
    </source>
</evidence>
<name>A0A1N6G6L1_9FLAO</name>
<dbReference type="RefSeq" id="WP_074234604.1">
    <property type="nucleotide sequence ID" value="NZ_FSRK01000001.1"/>
</dbReference>
<gene>
    <name evidence="2" type="ORF">SAMN05444409_1679</name>
</gene>
<dbReference type="EMBL" id="FSRK01000001">
    <property type="protein sequence ID" value="SIO03124.1"/>
    <property type="molecule type" value="Genomic_DNA"/>
</dbReference>
<sequence length="197" mass="21900">MKSILKFGFLVASIFVSTSAMAKDKDFSVSIGEVSQKTLHFEVSNAKNVSLYVYNSDKGEIYSEKIINSDSIEKSYNMSEMASGTYFLVAESDAKIEKYKIVVDGDQVSLEKSPVSTLSKPEYTINKNLVKLKMTNVIGDVKVSIFDTANNTYYSKNNVAKDGLIDLTFDLNPANPETYIINVEKDGDSFSRMISLK</sequence>
<proteinExistence type="predicted"/>
<feature type="signal peptide" evidence="1">
    <location>
        <begin position="1"/>
        <end position="22"/>
    </location>
</feature>
<evidence type="ECO:0000256" key="1">
    <source>
        <dbReference type="SAM" id="SignalP"/>
    </source>
</evidence>
<evidence type="ECO:0000313" key="2">
    <source>
        <dbReference type="EMBL" id="SIO03124.1"/>
    </source>
</evidence>
<feature type="chain" id="PRO_5012613508" evidence="1">
    <location>
        <begin position="23"/>
        <end position="197"/>
    </location>
</feature>
<organism evidence="2 3">
    <name type="scientific">Epilithonimonas zeae</name>
    <dbReference type="NCBI Taxonomy" id="1416779"/>
    <lineage>
        <taxon>Bacteria</taxon>
        <taxon>Pseudomonadati</taxon>
        <taxon>Bacteroidota</taxon>
        <taxon>Flavobacteriia</taxon>
        <taxon>Flavobacteriales</taxon>
        <taxon>Weeksellaceae</taxon>
        <taxon>Chryseobacterium group</taxon>
        <taxon>Epilithonimonas</taxon>
    </lineage>
</organism>